<dbReference type="Proteomes" id="UP000299102">
    <property type="component" value="Unassembled WGS sequence"/>
</dbReference>
<evidence type="ECO:0000313" key="2">
    <source>
        <dbReference type="EMBL" id="GBP27015.1"/>
    </source>
</evidence>
<proteinExistence type="predicted"/>
<feature type="region of interest" description="Disordered" evidence="1">
    <location>
        <begin position="50"/>
        <end position="70"/>
    </location>
</feature>
<accession>A0A4C1UKR5</accession>
<gene>
    <name evidence="2" type="ORF">EVAR_11248_1</name>
</gene>
<name>A0A4C1UKR5_EUMVA</name>
<organism evidence="2 3">
    <name type="scientific">Eumeta variegata</name>
    <name type="common">Bagworm moth</name>
    <name type="synonym">Eumeta japonica</name>
    <dbReference type="NCBI Taxonomy" id="151549"/>
    <lineage>
        <taxon>Eukaryota</taxon>
        <taxon>Metazoa</taxon>
        <taxon>Ecdysozoa</taxon>
        <taxon>Arthropoda</taxon>
        <taxon>Hexapoda</taxon>
        <taxon>Insecta</taxon>
        <taxon>Pterygota</taxon>
        <taxon>Neoptera</taxon>
        <taxon>Endopterygota</taxon>
        <taxon>Lepidoptera</taxon>
        <taxon>Glossata</taxon>
        <taxon>Ditrysia</taxon>
        <taxon>Tineoidea</taxon>
        <taxon>Psychidae</taxon>
        <taxon>Oiketicinae</taxon>
        <taxon>Eumeta</taxon>
    </lineage>
</organism>
<dbReference type="EMBL" id="BGZK01000188">
    <property type="protein sequence ID" value="GBP27015.1"/>
    <property type="molecule type" value="Genomic_DNA"/>
</dbReference>
<reference evidence="2 3" key="1">
    <citation type="journal article" date="2019" name="Commun. Biol.">
        <title>The bagworm genome reveals a unique fibroin gene that provides high tensile strength.</title>
        <authorList>
            <person name="Kono N."/>
            <person name="Nakamura H."/>
            <person name="Ohtoshi R."/>
            <person name="Tomita M."/>
            <person name="Numata K."/>
            <person name="Arakawa K."/>
        </authorList>
    </citation>
    <scope>NUCLEOTIDE SEQUENCE [LARGE SCALE GENOMIC DNA]</scope>
</reference>
<protein>
    <submittedName>
        <fullName evidence="2">Uncharacterized protein</fullName>
    </submittedName>
</protein>
<sequence>MADLKLPTPNPERVHTYRRTEYKNIMIQMDSGTFRDAVLGRNFKLRLQRAPGAAAGHGAASPRPESISAP</sequence>
<feature type="compositionally biased region" description="Low complexity" evidence="1">
    <location>
        <begin position="50"/>
        <end position="60"/>
    </location>
</feature>
<evidence type="ECO:0000313" key="3">
    <source>
        <dbReference type="Proteomes" id="UP000299102"/>
    </source>
</evidence>
<dbReference type="AlphaFoldDB" id="A0A4C1UKR5"/>
<keyword evidence="3" id="KW-1185">Reference proteome</keyword>
<evidence type="ECO:0000256" key="1">
    <source>
        <dbReference type="SAM" id="MobiDB-lite"/>
    </source>
</evidence>
<comment type="caution">
    <text evidence="2">The sequence shown here is derived from an EMBL/GenBank/DDBJ whole genome shotgun (WGS) entry which is preliminary data.</text>
</comment>